<evidence type="ECO:0000256" key="8">
    <source>
        <dbReference type="SAM" id="MobiDB-lite"/>
    </source>
</evidence>
<feature type="domain" description="C2H2-type" evidence="9">
    <location>
        <begin position="112"/>
        <end position="139"/>
    </location>
</feature>
<reference evidence="10 11" key="1">
    <citation type="journal article" date="2016" name="G3 (Bethesda)">
        <title>First Draft Assembly and Annotation of the Genome of a California Endemic Oak Quercus lobata Nee (Fagaceae).</title>
        <authorList>
            <person name="Sork V.L."/>
            <person name="Fitz-Gibbon S.T."/>
            <person name="Puiu D."/>
            <person name="Crepeau M."/>
            <person name="Gugger P.F."/>
            <person name="Sherman R."/>
            <person name="Stevens K."/>
            <person name="Langley C.H."/>
            <person name="Pellegrini M."/>
            <person name="Salzberg S.L."/>
        </authorList>
    </citation>
    <scope>NUCLEOTIDE SEQUENCE [LARGE SCALE GENOMIC DNA]</scope>
    <source>
        <strain evidence="10 11">cv. SW786</strain>
    </source>
</reference>
<feature type="domain" description="C2H2-type" evidence="9">
    <location>
        <begin position="50"/>
        <end position="77"/>
    </location>
</feature>
<dbReference type="RefSeq" id="XP_030965989.1">
    <property type="nucleotide sequence ID" value="XM_031110129.1"/>
</dbReference>
<dbReference type="InterPro" id="IPR044653">
    <property type="entry name" value="AZF1/2/3-like"/>
</dbReference>
<keyword evidence="5" id="KW-0805">Transcription regulation</keyword>
<feature type="region of interest" description="Disordered" evidence="8">
    <location>
        <begin position="1"/>
        <end position="43"/>
    </location>
</feature>
<dbReference type="PROSITE" id="PS00028">
    <property type="entry name" value="ZINC_FINGER_C2H2_1"/>
    <property type="match status" value="3"/>
</dbReference>
<evidence type="ECO:0000256" key="1">
    <source>
        <dbReference type="ARBA" id="ARBA00022723"/>
    </source>
</evidence>
<feature type="domain" description="C2H2-type" evidence="9">
    <location>
        <begin position="307"/>
        <end position="334"/>
    </location>
</feature>
<dbReference type="GeneID" id="115986784"/>
<dbReference type="PANTHER" id="PTHR45988">
    <property type="entry name" value="C2H2 TYPE ZINC FINGER TRANSCRIPTION FACTOR FAMILY-RELATED"/>
    <property type="match status" value="1"/>
</dbReference>
<dbReference type="SUPFAM" id="SSF57667">
    <property type="entry name" value="beta-beta-alpha zinc fingers"/>
    <property type="match status" value="1"/>
</dbReference>
<evidence type="ECO:0000256" key="3">
    <source>
        <dbReference type="ARBA" id="ARBA00022771"/>
    </source>
</evidence>
<dbReference type="Pfam" id="PF13912">
    <property type="entry name" value="zf-C2H2_6"/>
    <property type="match status" value="3"/>
</dbReference>
<protein>
    <recommendedName>
        <fullName evidence="9">C2H2-type domain-containing protein</fullName>
    </recommendedName>
</protein>
<dbReference type="GO" id="GO:0000976">
    <property type="term" value="F:transcription cis-regulatory region binding"/>
    <property type="evidence" value="ECO:0007669"/>
    <property type="project" value="TreeGrafter"/>
</dbReference>
<dbReference type="GO" id="GO:0005634">
    <property type="term" value="C:nucleus"/>
    <property type="evidence" value="ECO:0007669"/>
    <property type="project" value="TreeGrafter"/>
</dbReference>
<keyword evidence="3 7" id="KW-0863">Zinc-finger</keyword>
<dbReference type="EnsemblPlants" id="QL01p020579:mrna">
    <property type="protein sequence ID" value="QL01p020579:mrna:CDS:1"/>
    <property type="gene ID" value="QL01p020579"/>
</dbReference>
<evidence type="ECO:0000259" key="9">
    <source>
        <dbReference type="PROSITE" id="PS50157"/>
    </source>
</evidence>
<proteinExistence type="predicted"/>
<dbReference type="KEGG" id="qlo:115986784"/>
<evidence type="ECO:0000256" key="2">
    <source>
        <dbReference type="ARBA" id="ARBA00022737"/>
    </source>
</evidence>
<accession>A0A7N2KN19</accession>
<evidence type="ECO:0000256" key="7">
    <source>
        <dbReference type="PROSITE-ProRule" id="PRU00042"/>
    </source>
</evidence>
<dbReference type="InParanoid" id="A0A7N2KN19"/>
<evidence type="ECO:0000256" key="4">
    <source>
        <dbReference type="ARBA" id="ARBA00022833"/>
    </source>
</evidence>
<dbReference type="EMBL" id="LRBV02000001">
    <property type="status" value="NOT_ANNOTATED_CDS"/>
    <property type="molecule type" value="Genomic_DNA"/>
</dbReference>
<keyword evidence="1" id="KW-0479">Metal-binding</keyword>
<dbReference type="Gramene" id="QL01p020579:mrna">
    <property type="protein sequence ID" value="QL01p020579:mrna:CDS:1"/>
    <property type="gene ID" value="QL01p020579"/>
</dbReference>
<keyword evidence="4" id="KW-0862">Zinc</keyword>
<feature type="compositionally biased region" description="Acidic residues" evidence="8">
    <location>
        <begin position="1"/>
        <end position="13"/>
    </location>
</feature>
<dbReference type="Proteomes" id="UP000594261">
    <property type="component" value="Chromosome 1"/>
</dbReference>
<keyword evidence="2" id="KW-0677">Repeat</keyword>
<evidence type="ECO:0000313" key="11">
    <source>
        <dbReference type="Proteomes" id="UP000594261"/>
    </source>
</evidence>
<dbReference type="InterPro" id="IPR013087">
    <property type="entry name" value="Znf_C2H2_type"/>
</dbReference>
<evidence type="ECO:0000256" key="6">
    <source>
        <dbReference type="ARBA" id="ARBA00023163"/>
    </source>
</evidence>
<gene>
    <name evidence="10" type="primary">LOC115986784</name>
</gene>
<dbReference type="Gene3D" id="3.30.160.60">
    <property type="entry name" value="Classic Zinc Finger"/>
    <property type="match status" value="2"/>
</dbReference>
<name>A0A7N2KN19_QUELO</name>
<sequence length="431" mass="47794">MDIDEQENQLEEMENVKGSSSLETLAYGENKRPKATKESESNQNIHQDIRICDFCGKTFNGGKALGGHRRSHLQAMKLDLSKNSIKKHVFEGHTDSGLAAKTVNYDLMADKLTCCICNKDFPSTKSLSGHMRSHPDRDWRGIQPPPIADQNSPSSSSGRSYSEDHEVDDDDDHHHNSSAETYVRSGVDLLSYVSNWSKSDKRGRKCIGSTEAAQNLMCLSRDKSFFSLNPYQAARSNSCGKEELEKHIVELTESKKTKGGSPGKPFKDSYEVSGKNMKKKKVKNWKKMLRDLEQEDLGLIDDDKGSYKCSDCGKLFPTFQALGGHRSSHNKEKKKQATNALFVDDEIEEESIIKTFPTNGGLDDGHRRCDSTGLVEAPLSSEVVSPGGTDEAKVASSGEVNQSGQRILDFDLNQPCNLVEDEGIESTFNLL</sequence>
<feature type="compositionally biased region" description="Basic and acidic residues" evidence="8">
    <location>
        <begin position="29"/>
        <end position="40"/>
    </location>
</feature>
<evidence type="ECO:0000313" key="10">
    <source>
        <dbReference type="EnsemblPlants" id="QL01p020579:mrna:CDS:1"/>
    </source>
</evidence>
<dbReference type="PANTHER" id="PTHR45988:SF18">
    <property type="entry name" value="C2H2-TYPE ZINC FINGER FAMILY PROTEIN"/>
    <property type="match status" value="1"/>
</dbReference>
<feature type="region of interest" description="Disordered" evidence="8">
    <location>
        <begin position="125"/>
        <end position="180"/>
    </location>
</feature>
<dbReference type="AlphaFoldDB" id="A0A7N2KN19"/>
<dbReference type="InterPro" id="IPR036236">
    <property type="entry name" value="Znf_C2H2_sf"/>
</dbReference>
<keyword evidence="6" id="KW-0804">Transcription</keyword>
<organism evidence="10 11">
    <name type="scientific">Quercus lobata</name>
    <name type="common">Valley oak</name>
    <dbReference type="NCBI Taxonomy" id="97700"/>
    <lineage>
        <taxon>Eukaryota</taxon>
        <taxon>Viridiplantae</taxon>
        <taxon>Streptophyta</taxon>
        <taxon>Embryophyta</taxon>
        <taxon>Tracheophyta</taxon>
        <taxon>Spermatophyta</taxon>
        <taxon>Magnoliopsida</taxon>
        <taxon>eudicotyledons</taxon>
        <taxon>Gunneridae</taxon>
        <taxon>Pentapetalae</taxon>
        <taxon>rosids</taxon>
        <taxon>fabids</taxon>
        <taxon>Fagales</taxon>
        <taxon>Fagaceae</taxon>
        <taxon>Quercus</taxon>
    </lineage>
</organism>
<dbReference type="PROSITE" id="PS50157">
    <property type="entry name" value="ZINC_FINGER_C2H2_2"/>
    <property type="match status" value="3"/>
</dbReference>
<dbReference type="GO" id="GO:0003700">
    <property type="term" value="F:DNA-binding transcription factor activity"/>
    <property type="evidence" value="ECO:0007669"/>
    <property type="project" value="InterPro"/>
</dbReference>
<dbReference type="SMART" id="SM00355">
    <property type="entry name" value="ZnF_C2H2"/>
    <property type="match status" value="3"/>
</dbReference>
<dbReference type="OMA" id="KAWGGHK"/>
<keyword evidence="11" id="KW-1185">Reference proteome</keyword>
<dbReference type="OrthoDB" id="6077919at2759"/>
<dbReference type="GO" id="GO:0008270">
    <property type="term" value="F:zinc ion binding"/>
    <property type="evidence" value="ECO:0007669"/>
    <property type="project" value="UniProtKB-KW"/>
</dbReference>
<evidence type="ECO:0000256" key="5">
    <source>
        <dbReference type="ARBA" id="ARBA00023015"/>
    </source>
</evidence>
<reference evidence="10" key="2">
    <citation type="submission" date="2021-01" db="UniProtKB">
        <authorList>
            <consortium name="EnsemblPlants"/>
        </authorList>
    </citation>
    <scope>IDENTIFICATION</scope>
</reference>